<dbReference type="InterPro" id="IPR025272">
    <property type="entry name" value="SocA_Panacea"/>
</dbReference>
<dbReference type="Pfam" id="PF13274">
    <property type="entry name" value="SocA_Panacea"/>
    <property type="match status" value="1"/>
</dbReference>
<proteinExistence type="predicted"/>
<evidence type="ECO:0000259" key="1">
    <source>
        <dbReference type="Pfam" id="PF13274"/>
    </source>
</evidence>
<feature type="domain" description="Antitoxin SocA-like Panacea" evidence="1">
    <location>
        <begin position="23"/>
        <end position="115"/>
    </location>
</feature>
<evidence type="ECO:0000313" key="3">
    <source>
        <dbReference type="Proteomes" id="UP000284557"/>
    </source>
</evidence>
<sequence length="147" mass="16481">MASVHDVAAYILEQRGRMSAMKLQKLVYYSKAWHLVWEDSSLFPEGIQAWANGPVVYELYKVHRGKFEVTAKTIGDGDPGRLSPNEKDSVDIVLKHYGHLKAYELSDMTHREAPWRDARGDLPAGAACSTEITDAAMYEYYLGLVGS</sequence>
<dbReference type="AlphaFoldDB" id="A0ABD7HGI2"/>
<protein>
    <submittedName>
        <fullName evidence="2">DUF4065 domain-containing protein</fullName>
    </submittedName>
</protein>
<reference evidence="2 3" key="1">
    <citation type="submission" date="2018-08" db="EMBL/GenBank/DDBJ databases">
        <title>Linezolid Resistance in Mycobacterium abscessus: MIC Distribution and Comprehensive Investigation of Resistance Mechanisms.</title>
        <authorList>
            <person name="Ye M."/>
            <person name="Xu L."/>
            <person name="Zou Y."/>
            <person name="Li B."/>
            <person name="Guo Q."/>
            <person name="Zhang Y."/>
            <person name="Zhan M."/>
            <person name="Xu B."/>
            <person name="Yu F."/>
            <person name="Zhang Z."/>
            <person name="Chu H."/>
        </authorList>
    </citation>
    <scope>NUCLEOTIDE SEQUENCE [LARGE SCALE GENOMIC DNA]</scope>
    <source>
        <strain evidence="2 3">G143</strain>
    </source>
</reference>
<accession>A0ABD7HGI2</accession>
<evidence type="ECO:0000313" key="2">
    <source>
        <dbReference type="EMBL" id="RIT28903.1"/>
    </source>
</evidence>
<comment type="caution">
    <text evidence="2">The sequence shown here is derived from an EMBL/GenBank/DDBJ whole genome shotgun (WGS) entry which is preliminary data.</text>
</comment>
<dbReference type="EMBL" id="QXBN01000040">
    <property type="protein sequence ID" value="RIT28903.1"/>
    <property type="molecule type" value="Genomic_DNA"/>
</dbReference>
<dbReference type="Proteomes" id="UP000284557">
    <property type="component" value="Unassembled WGS sequence"/>
</dbReference>
<name>A0ABD7HGI2_9MYCO</name>
<gene>
    <name evidence="2" type="ORF">D2E76_26385</name>
</gene>
<organism evidence="2 3">
    <name type="scientific">Mycobacteroides abscessus</name>
    <dbReference type="NCBI Taxonomy" id="36809"/>
    <lineage>
        <taxon>Bacteria</taxon>
        <taxon>Bacillati</taxon>
        <taxon>Actinomycetota</taxon>
        <taxon>Actinomycetes</taxon>
        <taxon>Mycobacteriales</taxon>
        <taxon>Mycobacteriaceae</taxon>
        <taxon>Mycobacteroides</taxon>
    </lineage>
</organism>